<evidence type="ECO:0000313" key="12">
    <source>
        <dbReference type="EMBL" id="MBS2547146.1"/>
    </source>
</evidence>
<evidence type="ECO:0000256" key="10">
    <source>
        <dbReference type="SAM" id="Phobius"/>
    </source>
</evidence>
<proteinExistence type="predicted"/>
<dbReference type="RefSeq" id="WP_212008747.1">
    <property type="nucleotide sequence ID" value="NZ_JAAFYZ010000023.1"/>
</dbReference>
<evidence type="ECO:0000256" key="9">
    <source>
        <dbReference type="SAM" id="MobiDB-lite"/>
    </source>
</evidence>
<feature type="transmembrane region" description="Helical" evidence="10">
    <location>
        <begin position="86"/>
        <end position="104"/>
    </location>
</feature>
<comment type="caution">
    <text evidence="12">The sequence shown here is derived from an EMBL/GenBank/DDBJ whole genome shotgun (WGS) entry which is preliminary data.</text>
</comment>
<evidence type="ECO:0000256" key="6">
    <source>
        <dbReference type="ARBA" id="ARBA00022777"/>
    </source>
</evidence>
<evidence type="ECO:0000256" key="7">
    <source>
        <dbReference type="ARBA" id="ARBA00022840"/>
    </source>
</evidence>
<evidence type="ECO:0000259" key="11">
    <source>
        <dbReference type="SMART" id="SM00387"/>
    </source>
</evidence>
<feature type="transmembrane region" description="Helical" evidence="10">
    <location>
        <begin position="62"/>
        <end position="80"/>
    </location>
</feature>
<protein>
    <recommendedName>
        <fullName evidence="2">histidine kinase</fullName>
        <ecNumber evidence="2">2.7.13.3</ecNumber>
    </recommendedName>
</protein>
<dbReference type="GO" id="GO:0016301">
    <property type="term" value="F:kinase activity"/>
    <property type="evidence" value="ECO:0007669"/>
    <property type="project" value="UniProtKB-KW"/>
</dbReference>
<dbReference type="EC" id="2.7.13.3" evidence="2"/>
<name>A0ABS5KM98_9ACTN</name>
<accession>A0ABS5KM98</accession>
<feature type="domain" description="Histidine kinase/HSP90-like ATPase" evidence="11">
    <location>
        <begin position="236"/>
        <end position="329"/>
    </location>
</feature>
<keyword evidence="3" id="KW-0597">Phosphoprotein</keyword>
<evidence type="ECO:0000313" key="13">
    <source>
        <dbReference type="Proteomes" id="UP000730482"/>
    </source>
</evidence>
<evidence type="ECO:0000256" key="4">
    <source>
        <dbReference type="ARBA" id="ARBA00022679"/>
    </source>
</evidence>
<sequence length="343" mass="36487">MDSDATSARWPIPRWWPEALGAGSLAVCAFAPWHPQAIFWGGLPLAFAVFALAALRPTRTGGVGLGVAVAVAVSTGLPRFEHAGAVAPFTLLFAAAWAVGFAIGQRRRYLYTLLRQERDRADGQAAAERLRIAREMHDVIAHSMSVIAVQAGFGQLVIDTRPDDARAALQVIETTGRETLEELRRMLGVLRDDTEQAGLAPAPSLADLPRLAEQTGRAGLRIELTVTGQARPLPAGLEAAAYRIVQEALTNVVKHAAAASARICVDYHPDELVLTITDDGSARPDPATEPQGRGLPGMRERVALYGGSVQAGAHPAGGFRVRARMPVDPSQTSTLPVTAREAP</sequence>
<keyword evidence="4" id="KW-0808">Transferase</keyword>
<dbReference type="Gene3D" id="3.30.565.10">
    <property type="entry name" value="Histidine kinase-like ATPase, C-terminal domain"/>
    <property type="match status" value="1"/>
</dbReference>
<gene>
    <name evidence="12" type="ORF">KGQ19_09705</name>
</gene>
<evidence type="ECO:0000256" key="8">
    <source>
        <dbReference type="ARBA" id="ARBA00023012"/>
    </source>
</evidence>
<comment type="catalytic activity">
    <reaction evidence="1">
        <text>ATP + protein L-histidine = ADP + protein N-phospho-L-histidine.</text>
        <dbReference type="EC" id="2.7.13.3"/>
    </reaction>
</comment>
<keyword evidence="5" id="KW-0547">Nucleotide-binding</keyword>
<keyword evidence="13" id="KW-1185">Reference proteome</keyword>
<reference evidence="12 13" key="1">
    <citation type="submission" date="2020-02" db="EMBL/GenBank/DDBJ databases">
        <title>Acidophilic actinobacteria isolated from forest soil.</title>
        <authorList>
            <person name="Golinska P."/>
        </authorList>
    </citation>
    <scope>NUCLEOTIDE SEQUENCE [LARGE SCALE GENOMIC DNA]</scope>
    <source>
        <strain evidence="12 13">NL8</strain>
    </source>
</reference>
<feature type="region of interest" description="Disordered" evidence="9">
    <location>
        <begin position="277"/>
        <end position="296"/>
    </location>
</feature>
<dbReference type="PANTHER" id="PTHR24421">
    <property type="entry name" value="NITRATE/NITRITE SENSOR PROTEIN NARX-RELATED"/>
    <property type="match status" value="1"/>
</dbReference>
<keyword evidence="6 12" id="KW-0418">Kinase</keyword>
<feature type="transmembrane region" description="Helical" evidence="10">
    <location>
        <begin position="37"/>
        <end position="55"/>
    </location>
</feature>
<dbReference type="CDD" id="cd16917">
    <property type="entry name" value="HATPase_UhpB-NarQ-NarX-like"/>
    <property type="match status" value="1"/>
</dbReference>
<evidence type="ECO:0000256" key="2">
    <source>
        <dbReference type="ARBA" id="ARBA00012438"/>
    </source>
</evidence>
<dbReference type="SMART" id="SM00387">
    <property type="entry name" value="HATPase_c"/>
    <property type="match status" value="1"/>
</dbReference>
<dbReference type="InterPro" id="IPR003594">
    <property type="entry name" value="HATPase_dom"/>
</dbReference>
<keyword evidence="10" id="KW-1133">Transmembrane helix</keyword>
<dbReference type="SUPFAM" id="SSF55874">
    <property type="entry name" value="ATPase domain of HSP90 chaperone/DNA topoisomerase II/histidine kinase"/>
    <property type="match status" value="1"/>
</dbReference>
<dbReference type="Pfam" id="PF02518">
    <property type="entry name" value="HATPase_c"/>
    <property type="match status" value="1"/>
</dbReference>
<dbReference type="Gene3D" id="1.20.5.1930">
    <property type="match status" value="1"/>
</dbReference>
<organism evidence="12 13">
    <name type="scientific">Catenulispora pinistramenti</name>
    <dbReference type="NCBI Taxonomy" id="2705254"/>
    <lineage>
        <taxon>Bacteria</taxon>
        <taxon>Bacillati</taxon>
        <taxon>Actinomycetota</taxon>
        <taxon>Actinomycetes</taxon>
        <taxon>Catenulisporales</taxon>
        <taxon>Catenulisporaceae</taxon>
        <taxon>Catenulispora</taxon>
    </lineage>
</organism>
<keyword evidence="10" id="KW-0472">Membrane</keyword>
<dbReference type="EMBL" id="JAAFYZ010000023">
    <property type="protein sequence ID" value="MBS2547146.1"/>
    <property type="molecule type" value="Genomic_DNA"/>
</dbReference>
<dbReference type="InterPro" id="IPR036890">
    <property type="entry name" value="HATPase_C_sf"/>
</dbReference>
<dbReference type="PANTHER" id="PTHR24421:SF10">
    <property type="entry name" value="NITRATE_NITRITE SENSOR PROTEIN NARQ"/>
    <property type="match status" value="1"/>
</dbReference>
<dbReference type="Pfam" id="PF07730">
    <property type="entry name" value="HisKA_3"/>
    <property type="match status" value="1"/>
</dbReference>
<evidence type="ECO:0000256" key="1">
    <source>
        <dbReference type="ARBA" id="ARBA00000085"/>
    </source>
</evidence>
<evidence type="ECO:0000256" key="3">
    <source>
        <dbReference type="ARBA" id="ARBA00022553"/>
    </source>
</evidence>
<keyword evidence="7" id="KW-0067">ATP-binding</keyword>
<evidence type="ECO:0000256" key="5">
    <source>
        <dbReference type="ARBA" id="ARBA00022741"/>
    </source>
</evidence>
<dbReference type="InterPro" id="IPR011712">
    <property type="entry name" value="Sig_transdc_His_kin_sub3_dim/P"/>
</dbReference>
<dbReference type="InterPro" id="IPR050482">
    <property type="entry name" value="Sensor_HK_TwoCompSys"/>
</dbReference>
<dbReference type="Proteomes" id="UP000730482">
    <property type="component" value="Unassembled WGS sequence"/>
</dbReference>
<feature type="region of interest" description="Disordered" evidence="9">
    <location>
        <begin position="320"/>
        <end position="343"/>
    </location>
</feature>
<keyword evidence="10" id="KW-0812">Transmembrane</keyword>
<keyword evidence="8" id="KW-0902">Two-component regulatory system</keyword>